<keyword evidence="3" id="KW-0285">Flavoprotein</keyword>
<dbReference type="PANTHER" id="PTHR11552:SF147">
    <property type="entry name" value="CHOLINE DEHYDROGENASE, MITOCHONDRIAL"/>
    <property type="match status" value="1"/>
</dbReference>
<comment type="similarity">
    <text evidence="2">Belongs to the GMC oxidoreductase family.</text>
</comment>
<evidence type="ECO:0000256" key="4">
    <source>
        <dbReference type="ARBA" id="ARBA00022827"/>
    </source>
</evidence>
<dbReference type="Gene3D" id="3.50.50.60">
    <property type="entry name" value="FAD/NAD(P)-binding domain"/>
    <property type="match status" value="1"/>
</dbReference>
<dbReference type="Pfam" id="PF05199">
    <property type="entry name" value="GMC_oxred_C"/>
    <property type="match status" value="1"/>
</dbReference>
<feature type="binding site" evidence="5">
    <location>
        <position position="161"/>
    </location>
    <ligand>
        <name>FAD</name>
        <dbReference type="ChEBI" id="CHEBI:57692"/>
    </ligand>
</feature>
<dbReference type="AlphaFoldDB" id="A0AAV2QNV4"/>
<evidence type="ECO:0000313" key="8">
    <source>
        <dbReference type="Proteomes" id="UP001497623"/>
    </source>
</evidence>
<reference evidence="7 8" key="1">
    <citation type="submission" date="2024-05" db="EMBL/GenBank/DDBJ databases">
        <authorList>
            <person name="Wallberg A."/>
        </authorList>
    </citation>
    <scope>NUCLEOTIDE SEQUENCE [LARGE SCALE GENOMIC DNA]</scope>
</reference>
<dbReference type="InterPro" id="IPR012132">
    <property type="entry name" value="GMC_OxRdtase"/>
</dbReference>
<evidence type="ECO:0000313" key="7">
    <source>
        <dbReference type="EMBL" id="CAL4093970.1"/>
    </source>
</evidence>
<dbReference type="PANTHER" id="PTHR11552">
    <property type="entry name" value="GLUCOSE-METHANOL-CHOLINE GMC OXIDOREDUCTASE"/>
    <property type="match status" value="1"/>
</dbReference>
<dbReference type="GO" id="GO:0050660">
    <property type="term" value="F:flavin adenine dinucleotide binding"/>
    <property type="evidence" value="ECO:0007669"/>
    <property type="project" value="InterPro"/>
</dbReference>
<feature type="domain" description="Glucose-methanol-choline oxidoreductase N-terminal" evidence="6">
    <location>
        <begin position="333"/>
        <end position="347"/>
    </location>
</feature>
<accession>A0AAV2QNV4</accession>
<dbReference type="Gene3D" id="3.30.560.10">
    <property type="entry name" value="Glucose Oxidase, domain 3"/>
    <property type="match status" value="1"/>
</dbReference>
<keyword evidence="4 5" id="KW-0274">FAD</keyword>
<gene>
    <name evidence="7" type="ORF">MNOR_LOCUS15027</name>
</gene>
<dbReference type="EMBL" id="CAXKWB010009228">
    <property type="protein sequence ID" value="CAL4093970.1"/>
    <property type="molecule type" value="Genomic_DNA"/>
</dbReference>
<dbReference type="GO" id="GO:0016614">
    <property type="term" value="F:oxidoreductase activity, acting on CH-OH group of donors"/>
    <property type="evidence" value="ECO:0007669"/>
    <property type="project" value="InterPro"/>
</dbReference>
<evidence type="ECO:0000256" key="1">
    <source>
        <dbReference type="ARBA" id="ARBA00001974"/>
    </source>
</evidence>
<sequence>MTISAQEVNTYRVQFCLLLKNSRSLRIFGRAIMSQDLSVIPLALLRLLILSIVRETGQGGYDSSFRFQPDNPRYDFIVVGSGSAGSVIAARLAEVGWRVLLLEAGGPPTPENFIPALSPGPAYIMSTGLDWGTYIVPQKHAMFGYQNNQTRLIRGFVAGGTSTINGMMYVRGNRRDYDHWAELGNPGWDYDTVLKYFKKSEDYRGKVTSSTRAYHGVGGPATVVNKQWSAPIAQGFLKAGQELGYNIIDANAASQIGFMSVDLTIRNGLRWGSADAFLRPANKRDNLHVILNAIVTQIKFDENKRAVAVEFEHKGRIRKNYAIAEREIIVSAGAIGSPQLLMVSGVGPKQHLQQHGIPVVSNLPGVGSNLQDHIMVYGPTWTIKHGTGSNQSLFTDPRNFKNYKKNRQGPYTTPIGVEANAWIESPHDPEWPELQILMMSTNVGSDGGLVVGPKYANFKESLFQEYFGDLFGKDGANIMPTLSRPKSRGTVRLRSKDVKVHPLVDPNYLSHSDDVKTLIQGIKFALKIGNTAAIKNDFQARFNSKLLPGCKHHTPWSDKYWECFIRHMASSNYHPAGTCKMGPSSDAYSVVDHRLKVRGVSGLRIVDNSIMPTINAGNTHAPAVMIAERAADLIKEDWGIAK</sequence>
<dbReference type="InterPro" id="IPR000172">
    <property type="entry name" value="GMC_OxRdtase_N"/>
</dbReference>
<dbReference type="SUPFAM" id="SSF51905">
    <property type="entry name" value="FAD/NAD(P)-binding domain"/>
    <property type="match status" value="1"/>
</dbReference>
<protein>
    <recommendedName>
        <fullName evidence="6">Glucose-methanol-choline oxidoreductase N-terminal domain-containing protein</fullName>
    </recommendedName>
</protein>
<dbReference type="Pfam" id="PF00732">
    <property type="entry name" value="GMC_oxred_N"/>
    <property type="match status" value="1"/>
</dbReference>
<keyword evidence="8" id="KW-1185">Reference proteome</keyword>
<dbReference type="PROSITE" id="PS00624">
    <property type="entry name" value="GMC_OXRED_2"/>
    <property type="match status" value="1"/>
</dbReference>
<organism evidence="7 8">
    <name type="scientific">Meganyctiphanes norvegica</name>
    <name type="common">Northern krill</name>
    <name type="synonym">Thysanopoda norvegica</name>
    <dbReference type="NCBI Taxonomy" id="48144"/>
    <lineage>
        <taxon>Eukaryota</taxon>
        <taxon>Metazoa</taxon>
        <taxon>Ecdysozoa</taxon>
        <taxon>Arthropoda</taxon>
        <taxon>Crustacea</taxon>
        <taxon>Multicrustacea</taxon>
        <taxon>Malacostraca</taxon>
        <taxon>Eumalacostraca</taxon>
        <taxon>Eucarida</taxon>
        <taxon>Euphausiacea</taxon>
        <taxon>Euphausiidae</taxon>
        <taxon>Meganyctiphanes</taxon>
    </lineage>
</organism>
<dbReference type="PIRSF" id="PIRSF000137">
    <property type="entry name" value="Alcohol_oxidase"/>
    <property type="match status" value="1"/>
</dbReference>
<evidence type="ECO:0000256" key="3">
    <source>
        <dbReference type="ARBA" id="ARBA00022630"/>
    </source>
</evidence>
<feature type="binding site" evidence="5">
    <location>
        <position position="157"/>
    </location>
    <ligand>
        <name>FAD</name>
        <dbReference type="ChEBI" id="CHEBI:57692"/>
    </ligand>
</feature>
<dbReference type="InterPro" id="IPR036188">
    <property type="entry name" value="FAD/NAD-bd_sf"/>
</dbReference>
<evidence type="ECO:0000256" key="5">
    <source>
        <dbReference type="PIRSR" id="PIRSR000137-2"/>
    </source>
</evidence>
<name>A0AAV2QNV4_MEGNR</name>
<feature type="non-terminal residue" evidence="7">
    <location>
        <position position="642"/>
    </location>
</feature>
<proteinExistence type="inferred from homology"/>
<dbReference type="Proteomes" id="UP001497623">
    <property type="component" value="Unassembled WGS sequence"/>
</dbReference>
<evidence type="ECO:0000259" key="6">
    <source>
        <dbReference type="PROSITE" id="PS00624"/>
    </source>
</evidence>
<dbReference type="InterPro" id="IPR007867">
    <property type="entry name" value="GMC_OxRtase_C"/>
</dbReference>
<dbReference type="SUPFAM" id="SSF54373">
    <property type="entry name" value="FAD-linked reductases, C-terminal domain"/>
    <property type="match status" value="1"/>
</dbReference>
<evidence type="ECO:0000256" key="2">
    <source>
        <dbReference type="ARBA" id="ARBA00010790"/>
    </source>
</evidence>
<feature type="binding site" evidence="5">
    <location>
        <position position="295"/>
    </location>
    <ligand>
        <name>FAD</name>
        <dbReference type="ChEBI" id="CHEBI:57692"/>
    </ligand>
</feature>
<comment type="cofactor">
    <cofactor evidence="1 5">
        <name>FAD</name>
        <dbReference type="ChEBI" id="CHEBI:57692"/>
    </cofactor>
</comment>
<comment type="caution">
    <text evidence="7">The sequence shown here is derived from an EMBL/GenBank/DDBJ whole genome shotgun (WGS) entry which is preliminary data.</text>
</comment>